<accession>A0A0J9W5Z5</accession>
<sequence>MSQCRDSPDAMPLWLRGDRDEIGTSRACARAMPYQVVFYSGCYPALIVARPWSGNEANGQS</sequence>
<dbReference type="KEGG" id="fox:FOXG_22254"/>
<dbReference type="RefSeq" id="XP_018256534.1">
    <property type="nucleotide sequence ID" value="XM_018402653.1"/>
</dbReference>
<dbReference type="Proteomes" id="UP000009097">
    <property type="component" value="Unassembled WGS sequence"/>
</dbReference>
<reference evidence="1" key="1">
    <citation type="submission" date="2007-04" db="EMBL/GenBank/DDBJ databases">
        <authorList>
            <consortium name="The Broad Institute Genome Sequencing Platform"/>
            <person name="Birren B."/>
            <person name="Lander E."/>
            <person name="Galagan J."/>
            <person name="Nusbaum C."/>
            <person name="Devon K."/>
            <person name="Ma L.-J."/>
            <person name="Jaffe D."/>
            <person name="Butler J."/>
            <person name="Alvarez P."/>
            <person name="Gnerre S."/>
            <person name="Grabherr M."/>
            <person name="Kleber M."/>
            <person name="Mauceli E."/>
            <person name="Brockman W."/>
            <person name="MacCallum I.A."/>
            <person name="Young S."/>
            <person name="LaButti K."/>
            <person name="DeCaprio D."/>
            <person name="Crawford M."/>
            <person name="Koehrsen M."/>
            <person name="Engels R."/>
            <person name="Montgomery P."/>
            <person name="Pearson M."/>
            <person name="Howarth C."/>
            <person name="Larson L."/>
            <person name="White J."/>
            <person name="O'Leary S."/>
            <person name="Kodira C."/>
            <person name="Zeng Q."/>
            <person name="Yandava C."/>
            <person name="Alvarado L."/>
            <person name="Kistler C."/>
            <person name="Shim W.-B."/>
            <person name="Kang S."/>
            <person name="Woloshuk C."/>
        </authorList>
    </citation>
    <scope>NUCLEOTIDE SEQUENCE</scope>
    <source>
        <strain evidence="1">4287</strain>
    </source>
</reference>
<gene>
    <name evidence="1" type="ORF">FOXG_22254</name>
</gene>
<protein>
    <submittedName>
        <fullName evidence="1">Uncharacterized protein</fullName>
    </submittedName>
</protein>
<dbReference type="EMBL" id="DS231726">
    <property type="protein sequence ID" value="KNB18489.1"/>
    <property type="molecule type" value="Genomic_DNA"/>
</dbReference>
<organism evidence="1 2">
    <name type="scientific">Fusarium oxysporum f. sp. lycopersici (strain 4287 / CBS 123668 / FGSC 9935 / NRRL 34936)</name>
    <name type="common">Fusarium vascular wilt of tomato</name>
    <dbReference type="NCBI Taxonomy" id="426428"/>
    <lineage>
        <taxon>Eukaryota</taxon>
        <taxon>Fungi</taxon>
        <taxon>Dikarya</taxon>
        <taxon>Ascomycota</taxon>
        <taxon>Pezizomycotina</taxon>
        <taxon>Sordariomycetes</taxon>
        <taxon>Hypocreomycetidae</taxon>
        <taxon>Hypocreales</taxon>
        <taxon>Nectriaceae</taxon>
        <taxon>Fusarium</taxon>
        <taxon>Fusarium oxysporum species complex</taxon>
    </lineage>
</organism>
<evidence type="ECO:0000313" key="1">
    <source>
        <dbReference type="EMBL" id="KNB18489.1"/>
    </source>
</evidence>
<dbReference type="VEuPathDB" id="FungiDB:FOXG_22254"/>
<reference evidence="1" key="2">
    <citation type="journal article" date="2010" name="Nature">
        <title>Comparative genomics reveals mobile pathogenicity chromosomes in Fusarium.</title>
        <authorList>
            <person name="Ma L.J."/>
            <person name="van der Does H.C."/>
            <person name="Borkovich K.A."/>
            <person name="Coleman J.J."/>
            <person name="Daboussi M.J."/>
            <person name="Di Pietro A."/>
            <person name="Dufresne M."/>
            <person name="Freitag M."/>
            <person name="Grabherr M."/>
            <person name="Henrissat B."/>
            <person name="Houterman P.M."/>
            <person name="Kang S."/>
            <person name="Shim W.B."/>
            <person name="Woloshuk C."/>
            <person name="Xie X."/>
            <person name="Xu J.R."/>
            <person name="Antoniw J."/>
            <person name="Baker S.E."/>
            <person name="Bluhm B.H."/>
            <person name="Breakspear A."/>
            <person name="Brown D.W."/>
            <person name="Butchko R.A."/>
            <person name="Chapman S."/>
            <person name="Coulson R."/>
            <person name="Coutinho P.M."/>
            <person name="Danchin E.G."/>
            <person name="Diener A."/>
            <person name="Gale L.R."/>
            <person name="Gardiner D.M."/>
            <person name="Goff S."/>
            <person name="Hammond-Kosack K.E."/>
            <person name="Hilburn K."/>
            <person name="Hua-Van A."/>
            <person name="Jonkers W."/>
            <person name="Kazan K."/>
            <person name="Kodira C.D."/>
            <person name="Koehrsen M."/>
            <person name="Kumar L."/>
            <person name="Lee Y.H."/>
            <person name="Li L."/>
            <person name="Manners J.M."/>
            <person name="Miranda-Saavedra D."/>
            <person name="Mukherjee M."/>
            <person name="Park G."/>
            <person name="Park J."/>
            <person name="Park S.Y."/>
            <person name="Proctor R.H."/>
            <person name="Regev A."/>
            <person name="Ruiz-Roldan M.C."/>
            <person name="Sain D."/>
            <person name="Sakthikumar S."/>
            <person name="Sykes S."/>
            <person name="Schwartz D.C."/>
            <person name="Turgeon B.G."/>
            <person name="Wapinski I."/>
            <person name="Yoder O."/>
            <person name="Young S."/>
            <person name="Zeng Q."/>
            <person name="Zhou S."/>
            <person name="Galagan J."/>
            <person name="Cuomo C.A."/>
            <person name="Kistler H.C."/>
            <person name="Rep M."/>
        </authorList>
    </citation>
    <scope>NUCLEOTIDE SEQUENCE [LARGE SCALE GENOMIC DNA]</scope>
    <source>
        <strain evidence="1">4287</strain>
    </source>
</reference>
<dbReference type="GeneID" id="28962960"/>
<dbReference type="AlphaFoldDB" id="A0A0J9W5Z5"/>
<evidence type="ECO:0000313" key="2">
    <source>
        <dbReference type="Proteomes" id="UP000009097"/>
    </source>
</evidence>
<proteinExistence type="predicted"/>
<name>A0A0J9W5Z5_FUSO4</name>